<sequence>MRVVGRVAWLGTGARLGLGVVGLSITTGRRLRRRSAGTTRARLRGWTSGARLRRRASRAGLRGRPSRRERWLRGERWLRPTRKRERSRRGERATWWEWLRWVARSGTARLRLRSRATGTSRSGWALSDRSGGNKCRESESEESESHSVGRASDFERVCLYYKCELPCVLKVKENKMTVEFSSSVYIQSCGHGAYANSSKIH</sequence>
<reference evidence="2" key="1">
    <citation type="journal article" date="2021" name="Nat. Commun.">
        <title>Genetic determinants of endophytism in the Arabidopsis root mycobiome.</title>
        <authorList>
            <person name="Mesny F."/>
            <person name="Miyauchi S."/>
            <person name="Thiergart T."/>
            <person name="Pickel B."/>
            <person name="Atanasova L."/>
            <person name="Karlsson M."/>
            <person name="Huettel B."/>
            <person name="Barry K.W."/>
            <person name="Haridas S."/>
            <person name="Chen C."/>
            <person name="Bauer D."/>
            <person name="Andreopoulos W."/>
            <person name="Pangilinan J."/>
            <person name="LaButti K."/>
            <person name="Riley R."/>
            <person name="Lipzen A."/>
            <person name="Clum A."/>
            <person name="Drula E."/>
            <person name="Henrissat B."/>
            <person name="Kohler A."/>
            <person name="Grigoriev I.V."/>
            <person name="Martin F.M."/>
            <person name="Hacquard S."/>
        </authorList>
    </citation>
    <scope>NUCLEOTIDE SEQUENCE</scope>
    <source>
        <strain evidence="2">MPI-SDFR-AT-0073</strain>
    </source>
</reference>
<accession>A0A9P8UPK3</accession>
<dbReference type="EMBL" id="JAGPXC010000003">
    <property type="protein sequence ID" value="KAH6656086.1"/>
    <property type="molecule type" value="Genomic_DNA"/>
</dbReference>
<evidence type="ECO:0000313" key="2">
    <source>
        <dbReference type="EMBL" id="KAH6656086.1"/>
    </source>
</evidence>
<name>A0A9P8UPK3_9PEZI</name>
<dbReference type="Proteomes" id="UP000758603">
    <property type="component" value="Unassembled WGS sequence"/>
</dbReference>
<comment type="caution">
    <text evidence="2">The sequence shown here is derived from an EMBL/GenBank/DDBJ whole genome shotgun (WGS) entry which is preliminary data.</text>
</comment>
<evidence type="ECO:0000256" key="1">
    <source>
        <dbReference type="SAM" id="MobiDB-lite"/>
    </source>
</evidence>
<dbReference type="RefSeq" id="XP_045960351.1">
    <property type="nucleotide sequence ID" value="XM_046102620.1"/>
</dbReference>
<gene>
    <name evidence="2" type="ORF">BKA67DRAFT_562608</name>
</gene>
<organism evidence="2 3">
    <name type="scientific">Truncatella angustata</name>
    <dbReference type="NCBI Taxonomy" id="152316"/>
    <lineage>
        <taxon>Eukaryota</taxon>
        <taxon>Fungi</taxon>
        <taxon>Dikarya</taxon>
        <taxon>Ascomycota</taxon>
        <taxon>Pezizomycotina</taxon>
        <taxon>Sordariomycetes</taxon>
        <taxon>Xylariomycetidae</taxon>
        <taxon>Amphisphaeriales</taxon>
        <taxon>Sporocadaceae</taxon>
        <taxon>Truncatella</taxon>
    </lineage>
</organism>
<evidence type="ECO:0000313" key="3">
    <source>
        <dbReference type="Proteomes" id="UP000758603"/>
    </source>
</evidence>
<proteinExistence type="predicted"/>
<feature type="region of interest" description="Disordered" evidence="1">
    <location>
        <begin position="121"/>
        <end position="146"/>
    </location>
</feature>
<keyword evidence="3" id="KW-1185">Reference proteome</keyword>
<protein>
    <submittedName>
        <fullName evidence="2">Uncharacterized protein</fullName>
    </submittedName>
</protein>
<dbReference type="AlphaFoldDB" id="A0A9P8UPK3"/>
<dbReference type="GeneID" id="70131512"/>
<feature type="compositionally biased region" description="Basic and acidic residues" evidence="1">
    <location>
        <begin position="134"/>
        <end position="146"/>
    </location>
</feature>